<evidence type="ECO:0000313" key="1">
    <source>
        <dbReference type="EMBL" id="PUZ25638.1"/>
    </source>
</evidence>
<dbReference type="Proteomes" id="UP000244450">
    <property type="component" value="Unassembled WGS sequence"/>
</dbReference>
<proteinExistence type="predicted"/>
<keyword evidence="2" id="KW-1185">Reference proteome</keyword>
<organism evidence="1 2">
    <name type="scientific">Chitinophaga parva</name>
    <dbReference type="NCBI Taxonomy" id="2169414"/>
    <lineage>
        <taxon>Bacteria</taxon>
        <taxon>Pseudomonadati</taxon>
        <taxon>Bacteroidota</taxon>
        <taxon>Chitinophagia</taxon>
        <taxon>Chitinophagales</taxon>
        <taxon>Chitinophagaceae</taxon>
        <taxon>Chitinophaga</taxon>
    </lineage>
</organism>
<name>A0A2T7BH88_9BACT</name>
<reference evidence="1 2" key="1">
    <citation type="submission" date="2018-04" db="EMBL/GenBank/DDBJ databases">
        <title>Chitinophaga fuyangensis sp. nov., isolated from soil in a chemical factory.</title>
        <authorList>
            <person name="Chen K."/>
        </authorList>
    </citation>
    <scope>NUCLEOTIDE SEQUENCE [LARGE SCALE GENOMIC DNA]</scope>
    <source>
        <strain evidence="1 2">LY-1</strain>
    </source>
</reference>
<dbReference type="RefSeq" id="WP_108687478.1">
    <property type="nucleotide sequence ID" value="NZ_QCYK01000002.1"/>
</dbReference>
<dbReference type="InterPro" id="IPR021725">
    <property type="entry name" value="Cdd1"/>
</dbReference>
<sequence>MQVKRSIKLPLTDAEKKQLRAHKLKIQDLSSRSAEDIARLLQVSTTRAVALQALIAFQGIPSLGIKFAQDMVDMGFHSLQQLKDKTGPALLDQHEKLVGYWTDPCVEDQFWLAVHVARTGDLSKTWWDFTPERKAYRAKHGYPADRPGKDWMAAYAEQKKS</sequence>
<dbReference type="EMBL" id="QCYK01000002">
    <property type="protein sequence ID" value="PUZ25638.1"/>
    <property type="molecule type" value="Genomic_DNA"/>
</dbReference>
<dbReference type="AlphaFoldDB" id="A0A2T7BH88"/>
<protein>
    <submittedName>
        <fullName evidence="1">Pathogenicity locus</fullName>
    </submittedName>
</protein>
<accession>A0A2T7BH88</accession>
<evidence type="ECO:0000313" key="2">
    <source>
        <dbReference type="Proteomes" id="UP000244450"/>
    </source>
</evidence>
<gene>
    <name evidence="1" type="ORF">DCC81_15310</name>
</gene>
<dbReference type="Pfam" id="PF11731">
    <property type="entry name" value="Cdd1"/>
    <property type="match status" value="1"/>
</dbReference>
<comment type="caution">
    <text evidence="1">The sequence shown here is derived from an EMBL/GenBank/DDBJ whole genome shotgun (WGS) entry which is preliminary data.</text>
</comment>
<dbReference type="OrthoDB" id="666031at2"/>